<protein>
    <submittedName>
        <fullName evidence="1">Uncharacterized protein</fullName>
    </submittedName>
</protein>
<dbReference type="Proteomes" id="UP000796761">
    <property type="component" value="Unassembled WGS sequence"/>
</dbReference>
<sequence length="61" mass="6794">GHLHQRELCFPGMPTLLKARTLLQISSNTFGIKRGLLQGHGSRTEQVQVTVLNVPVQDMLK</sequence>
<proteinExistence type="predicted"/>
<reference evidence="1" key="1">
    <citation type="submission" date="2019-04" db="EMBL/GenBank/DDBJ databases">
        <title>Genome assembly of Zosterops borbonicus 15179.</title>
        <authorList>
            <person name="Leroy T."/>
            <person name="Anselmetti Y."/>
            <person name="Tilak M.-K."/>
            <person name="Nabholz B."/>
        </authorList>
    </citation>
    <scope>NUCLEOTIDE SEQUENCE</scope>
    <source>
        <strain evidence="1">HGM_15179</strain>
        <tissue evidence="1">Muscle</tissue>
    </source>
</reference>
<evidence type="ECO:0000313" key="2">
    <source>
        <dbReference type="Proteomes" id="UP000796761"/>
    </source>
</evidence>
<accession>A0A8K1G396</accession>
<gene>
    <name evidence="1" type="ORF">HGM15179_016195</name>
</gene>
<feature type="non-terminal residue" evidence="1">
    <location>
        <position position="61"/>
    </location>
</feature>
<dbReference type="AlphaFoldDB" id="A0A8K1G396"/>
<keyword evidence="2" id="KW-1185">Reference proteome</keyword>
<feature type="non-terminal residue" evidence="1">
    <location>
        <position position="1"/>
    </location>
</feature>
<evidence type="ECO:0000313" key="1">
    <source>
        <dbReference type="EMBL" id="TRZ10918.1"/>
    </source>
</evidence>
<organism evidence="1 2">
    <name type="scientific">Zosterops borbonicus</name>
    <dbReference type="NCBI Taxonomy" id="364589"/>
    <lineage>
        <taxon>Eukaryota</taxon>
        <taxon>Metazoa</taxon>
        <taxon>Chordata</taxon>
        <taxon>Craniata</taxon>
        <taxon>Vertebrata</taxon>
        <taxon>Euteleostomi</taxon>
        <taxon>Archelosauria</taxon>
        <taxon>Archosauria</taxon>
        <taxon>Dinosauria</taxon>
        <taxon>Saurischia</taxon>
        <taxon>Theropoda</taxon>
        <taxon>Coelurosauria</taxon>
        <taxon>Aves</taxon>
        <taxon>Neognathae</taxon>
        <taxon>Neoaves</taxon>
        <taxon>Telluraves</taxon>
        <taxon>Australaves</taxon>
        <taxon>Passeriformes</taxon>
        <taxon>Sylvioidea</taxon>
        <taxon>Zosteropidae</taxon>
        <taxon>Zosterops</taxon>
    </lineage>
</organism>
<name>A0A8K1G396_9PASS</name>
<dbReference type="EMBL" id="SWJQ01000783">
    <property type="protein sequence ID" value="TRZ10918.1"/>
    <property type="molecule type" value="Genomic_DNA"/>
</dbReference>
<comment type="caution">
    <text evidence="1">The sequence shown here is derived from an EMBL/GenBank/DDBJ whole genome shotgun (WGS) entry which is preliminary data.</text>
</comment>